<dbReference type="GO" id="GO:0016787">
    <property type="term" value="F:hydrolase activity"/>
    <property type="evidence" value="ECO:0007669"/>
    <property type="project" value="UniProtKB-KW"/>
</dbReference>
<proteinExistence type="predicted"/>
<dbReference type="PANTHER" id="PTHR43808">
    <property type="entry name" value="ACETYLORNITHINE DEACETYLASE"/>
    <property type="match status" value="1"/>
</dbReference>
<dbReference type="PIRSF" id="PIRSF010386">
    <property type="entry name" value="RocB"/>
    <property type="match status" value="1"/>
</dbReference>
<gene>
    <name evidence="1" type="ORF">EQM13_00080</name>
</gene>
<protein>
    <submittedName>
        <fullName evidence="1">M20/M25/M40 family metallo-hydrolase</fullName>
    </submittedName>
</protein>
<dbReference type="Proteomes" id="UP000287969">
    <property type="component" value="Chromosome"/>
</dbReference>
<dbReference type="SUPFAM" id="SSF53187">
    <property type="entry name" value="Zn-dependent exopeptidases"/>
    <property type="match status" value="1"/>
</dbReference>
<evidence type="ECO:0000313" key="1">
    <source>
        <dbReference type="EMBL" id="QAT60080.1"/>
    </source>
</evidence>
<dbReference type="Gene3D" id="3.40.630.10">
    <property type="entry name" value="Zn peptidases"/>
    <property type="match status" value="1"/>
</dbReference>
<organism evidence="1 2">
    <name type="scientific">Acidilutibacter cellobiosedens</name>
    <dbReference type="NCBI Taxonomy" id="2507161"/>
    <lineage>
        <taxon>Bacteria</taxon>
        <taxon>Bacillati</taxon>
        <taxon>Bacillota</taxon>
        <taxon>Tissierellia</taxon>
        <taxon>Tissierellales</taxon>
        <taxon>Acidilutibacteraceae</taxon>
        <taxon>Acidilutibacter</taxon>
    </lineage>
</organism>
<sequence length="547" mass="62824">MENMAEKIEKLTLELTSILGVAGTADETKVARFIYEKFKSMNYFKEHPNLIRLIDIKGDNLNRKNVIAIVKGEKRRNKNTLIIMGHLDTVGISDYGDLSRYATNPRELKEKLKNVVLPEDVSKDLYSGEYLFGRGIFDMKCGIAGAMMVIEDISQNFEDLEGNIVFLSEADEEGNSTGMIAAVPELIKLKEEQGFEYLGLINTDITTSLYPKDEKKYIFTGTAGKLMPTFYIVGKEAHVGEPFSGLDPNLIASQITCDIDLNCEYCDEMEGEFTLPPVTLKQKDLKNEYSVQTARTAYLYFNYLTNNSTPDGVMKRMKKAAKESFKKVIERVERNAERYYGMTGFPYKRISWEARVMTYEELYKTVKAERGEEADNLINNLTERYLQKPETDKLTVTLEIVKELHELWSDKNPVIIIYFSPIYYPHTYVKGNNINEKRFINSIEKAAIQNGGKYDIQIKKFFPWISDLSYVSAPKEERIISVFRNNTPGYGILYSLPLKEMQQLNLPTANIGPFGKDAHKFTERLHRDYSFNVFPQILYDTIKNLLN</sequence>
<dbReference type="PANTHER" id="PTHR43808:SF27">
    <property type="entry name" value="PROTEIN ROCB"/>
    <property type="match status" value="1"/>
</dbReference>
<dbReference type="InterPro" id="IPR050072">
    <property type="entry name" value="Peptidase_M20A"/>
</dbReference>
<reference evidence="2" key="1">
    <citation type="submission" date="2019-01" db="EMBL/GenBank/DDBJ databases">
        <title>Draft genomes of a novel of Sporanaerobacter strains.</title>
        <authorList>
            <person name="Ma S."/>
        </authorList>
    </citation>
    <scope>NUCLEOTIDE SEQUENCE [LARGE SCALE GENOMIC DNA]</scope>
    <source>
        <strain evidence="2">NJN-17</strain>
    </source>
</reference>
<dbReference type="OrthoDB" id="9815360at2"/>
<dbReference type="EMBL" id="CP035282">
    <property type="protein sequence ID" value="QAT60080.1"/>
    <property type="molecule type" value="Genomic_DNA"/>
</dbReference>
<dbReference type="KEGG" id="spoa:EQM13_00080"/>
<evidence type="ECO:0000313" key="2">
    <source>
        <dbReference type="Proteomes" id="UP000287969"/>
    </source>
</evidence>
<dbReference type="InterPro" id="IPR012166">
    <property type="entry name" value="Uncharacterised_RocB"/>
</dbReference>
<dbReference type="AlphaFoldDB" id="A0A410Q7V7"/>
<name>A0A410Q7V7_9FIRM</name>
<dbReference type="RefSeq" id="WP_071140548.1">
    <property type="nucleotide sequence ID" value="NZ_CP035282.1"/>
</dbReference>
<dbReference type="Pfam" id="PF01546">
    <property type="entry name" value="Peptidase_M20"/>
    <property type="match status" value="1"/>
</dbReference>
<dbReference type="InterPro" id="IPR002933">
    <property type="entry name" value="Peptidase_M20"/>
</dbReference>
<keyword evidence="1" id="KW-0378">Hydrolase</keyword>
<accession>A0A410Q7V7</accession>
<keyword evidence="2" id="KW-1185">Reference proteome</keyword>